<comment type="subunit">
    <text evidence="3">Binds to multiple calmodulin (CaM) in the presence of Ca(2+) and CaM-like proteins.</text>
</comment>
<accession>A0AB40CB73</accession>
<evidence type="ECO:0000313" key="6">
    <source>
        <dbReference type="Proteomes" id="UP001515500"/>
    </source>
</evidence>
<feature type="region of interest" description="Disordered" evidence="4">
    <location>
        <begin position="428"/>
        <end position="458"/>
    </location>
</feature>
<evidence type="ECO:0000256" key="2">
    <source>
        <dbReference type="ARBA" id="ARBA00024341"/>
    </source>
</evidence>
<dbReference type="Proteomes" id="UP001515500">
    <property type="component" value="Chromosome 13"/>
</dbReference>
<dbReference type="AlphaFoldDB" id="A0AB40CB73"/>
<evidence type="ECO:0000256" key="3">
    <source>
        <dbReference type="ARBA" id="ARBA00024378"/>
    </source>
</evidence>
<dbReference type="RefSeq" id="XP_039137092.1">
    <property type="nucleotide sequence ID" value="XM_039281158.1"/>
</dbReference>
<protein>
    <submittedName>
        <fullName evidence="7">Uncharacterized protein LOC120274618</fullName>
    </submittedName>
</protein>
<dbReference type="PANTHER" id="PTHR32295">
    <property type="entry name" value="IQ-DOMAIN 5-RELATED"/>
    <property type="match status" value="1"/>
</dbReference>
<keyword evidence="6" id="KW-1185">Reference proteome</keyword>
<feature type="compositionally biased region" description="Polar residues" evidence="4">
    <location>
        <begin position="428"/>
        <end position="454"/>
    </location>
</feature>
<name>A0AB40CB73_DIOCR</name>
<dbReference type="InterPro" id="IPR025064">
    <property type="entry name" value="DUF4005"/>
</dbReference>
<dbReference type="Gene3D" id="1.20.5.190">
    <property type="match status" value="1"/>
</dbReference>
<dbReference type="Pfam" id="PF13178">
    <property type="entry name" value="DUF4005"/>
    <property type="match status" value="1"/>
</dbReference>
<feature type="domain" description="DUF4005" evidence="5">
    <location>
        <begin position="383"/>
        <end position="458"/>
    </location>
</feature>
<evidence type="ECO:0000313" key="7">
    <source>
        <dbReference type="RefSeq" id="XP_039137092.1"/>
    </source>
</evidence>
<gene>
    <name evidence="7" type="primary">LOC120274618</name>
</gene>
<evidence type="ECO:0000256" key="1">
    <source>
        <dbReference type="ARBA" id="ARBA00022860"/>
    </source>
</evidence>
<organism evidence="6 7">
    <name type="scientific">Dioscorea cayennensis subsp. rotundata</name>
    <name type="common">White Guinea yam</name>
    <name type="synonym">Dioscorea rotundata</name>
    <dbReference type="NCBI Taxonomy" id="55577"/>
    <lineage>
        <taxon>Eukaryota</taxon>
        <taxon>Viridiplantae</taxon>
        <taxon>Streptophyta</taxon>
        <taxon>Embryophyta</taxon>
        <taxon>Tracheophyta</taxon>
        <taxon>Spermatophyta</taxon>
        <taxon>Magnoliopsida</taxon>
        <taxon>Liliopsida</taxon>
        <taxon>Dioscoreales</taxon>
        <taxon>Dioscoreaceae</taxon>
        <taxon>Dioscorea</taxon>
    </lineage>
</organism>
<dbReference type="Pfam" id="PF00612">
    <property type="entry name" value="IQ"/>
    <property type="match status" value="2"/>
</dbReference>
<dbReference type="InterPro" id="IPR000048">
    <property type="entry name" value="IQ_motif_EF-hand-BS"/>
</dbReference>
<evidence type="ECO:0000259" key="5">
    <source>
        <dbReference type="Pfam" id="PF13178"/>
    </source>
</evidence>
<dbReference type="PANTHER" id="PTHR32295:SF45">
    <property type="entry name" value="PROTEIN IQ-DOMAIN 19"/>
    <property type="match status" value="1"/>
</dbReference>
<proteinExistence type="inferred from homology"/>
<evidence type="ECO:0000256" key="4">
    <source>
        <dbReference type="SAM" id="MobiDB-lite"/>
    </source>
</evidence>
<dbReference type="PROSITE" id="PS50096">
    <property type="entry name" value="IQ"/>
    <property type="match status" value="2"/>
</dbReference>
<dbReference type="SMART" id="SM00015">
    <property type="entry name" value="IQ"/>
    <property type="match status" value="2"/>
</dbReference>
<reference evidence="7" key="1">
    <citation type="submission" date="2025-08" db="UniProtKB">
        <authorList>
            <consortium name="RefSeq"/>
        </authorList>
    </citation>
    <scope>IDENTIFICATION</scope>
</reference>
<dbReference type="GO" id="GO:0005516">
    <property type="term" value="F:calmodulin binding"/>
    <property type="evidence" value="ECO:0007669"/>
    <property type="project" value="UniProtKB-KW"/>
</dbReference>
<dbReference type="CDD" id="cd23767">
    <property type="entry name" value="IQCD"/>
    <property type="match status" value="1"/>
</dbReference>
<sequence length="526" mass="60026">MRLLFINKQEYHQRTERKCRNRTKQLRREQHQIKVVGFSASDKIEIIFSKSQRLSCLLFWLHKVHLTLILLIQEIKKSYGKASKWLRNLLIGKRIKEEKEKSGHEQTLTKTKSLPAPVMAPKEKRWSFRRAVTTGNNSNSQVCVNPGQEGLSESHVKQRTEDVAEDKTKIAASDAAVAMTQSVAATVRLNSTAIRDTTRDIEETAAIKIQSIFRSHLARRALRALKGLVKLQALVRGHLVRKQARATLRCMQAMVTVQARARAQRFQIFEGAQSIPHIATVHRRSKHPLYAPSYVDHSVEENVKIVEMDTSESRNIPTSRKSYSINHTEGIDPRFSKCYHGIYASKKTEYQQNSHYPPELTDINPESGSWYFEEFPSNTPQSSPQCPSVVSISDATQASFRHFSTRKHIFNVPRVSIFFQNYMANTESSKAKARSQSAPKQRTVSFERQPSRQRPSVEGRHIPRCVKMQRSASHICSTAKGYQHGTYIKLDQSNMSLANSECGSTSTIFTTASHCRPTYEAYRSRH</sequence>
<comment type="similarity">
    <text evidence="2">Belongs to the IQD family.</text>
</comment>
<keyword evidence="1" id="KW-0112">Calmodulin-binding</keyword>
<dbReference type="GeneID" id="120274618"/>